<gene>
    <name evidence="1" type="ORF">E2C01_006905</name>
</gene>
<dbReference type="Proteomes" id="UP000324222">
    <property type="component" value="Unassembled WGS sequence"/>
</dbReference>
<protein>
    <submittedName>
        <fullName evidence="1">Uncharacterized protein</fullName>
    </submittedName>
</protein>
<sequence>MIFLECPLVQLFSSSISDTRSCQSIFSIWFTNLYNVLPFPSLFLHTEYPLFPRSSL</sequence>
<organism evidence="1 2">
    <name type="scientific">Portunus trituberculatus</name>
    <name type="common">Swimming crab</name>
    <name type="synonym">Neptunus trituberculatus</name>
    <dbReference type="NCBI Taxonomy" id="210409"/>
    <lineage>
        <taxon>Eukaryota</taxon>
        <taxon>Metazoa</taxon>
        <taxon>Ecdysozoa</taxon>
        <taxon>Arthropoda</taxon>
        <taxon>Crustacea</taxon>
        <taxon>Multicrustacea</taxon>
        <taxon>Malacostraca</taxon>
        <taxon>Eumalacostraca</taxon>
        <taxon>Eucarida</taxon>
        <taxon>Decapoda</taxon>
        <taxon>Pleocyemata</taxon>
        <taxon>Brachyura</taxon>
        <taxon>Eubrachyura</taxon>
        <taxon>Portunoidea</taxon>
        <taxon>Portunidae</taxon>
        <taxon>Portuninae</taxon>
        <taxon>Portunus</taxon>
    </lineage>
</organism>
<reference evidence="1 2" key="1">
    <citation type="submission" date="2019-05" db="EMBL/GenBank/DDBJ databases">
        <title>Another draft genome of Portunus trituberculatus and its Hox gene families provides insights of decapod evolution.</title>
        <authorList>
            <person name="Jeong J.-H."/>
            <person name="Song I."/>
            <person name="Kim S."/>
            <person name="Choi T."/>
            <person name="Kim D."/>
            <person name="Ryu S."/>
            <person name="Kim W."/>
        </authorList>
    </citation>
    <scope>NUCLEOTIDE SEQUENCE [LARGE SCALE GENOMIC DNA]</scope>
    <source>
        <tissue evidence="1">Muscle</tissue>
    </source>
</reference>
<name>A0A5B7CWD0_PORTR</name>
<evidence type="ECO:0000313" key="1">
    <source>
        <dbReference type="EMBL" id="MPC14147.1"/>
    </source>
</evidence>
<comment type="caution">
    <text evidence="1">The sequence shown here is derived from an EMBL/GenBank/DDBJ whole genome shotgun (WGS) entry which is preliminary data.</text>
</comment>
<proteinExistence type="predicted"/>
<dbReference type="EMBL" id="VSRR010000331">
    <property type="protein sequence ID" value="MPC14147.1"/>
    <property type="molecule type" value="Genomic_DNA"/>
</dbReference>
<dbReference type="AlphaFoldDB" id="A0A5B7CWD0"/>
<evidence type="ECO:0000313" key="2">
    <source>
        <dbReference type="Proteomes" id="UP000324222"/>
    </source>
</evidence>
<keyword evidence="2" id="KW-1185">Reference proteome</keyword>
<accession>A0A5B7CWD0</accession>